<protein>
    <submittedName>
        <fullName evidence="1">DUF488 family protein</fullName>
    </submittedName>
</protein>
<dbReference type="InterPro" id="IPR052552">
    <property type="entry name" value="YeaO-like"/>
</dbReference>
<dbReference type="PANTHER" id="PTHR36849">
    <property type="entry name" value="CYTOPLASMIC PROTEIN-RELATED"/>
    <property type="match status" value="1"/>
</dbReference>
<sequence>MAIKIKRAYERPEEDDGKRILVDRLWPRGLSKKELQFDEWCQDVAPSPELRQWFNHEPERFHVFANKYEEELNEDPSKLDCIIDFLTHIKPYKENITLLFGTKDKTYNHAVVLQKYLRDQYEQE</sequence>
<accession>A0A9Q4FZK7</accession>
<dbReference type="Proteomes" id="UP001057753">
    <property type="component" value="Unassembled WGS sequence"/>
</dbReference>
<proteinExistence type="predicted"/>
<organism evidence="1 2">
    <name type="scientific">Salipaludibacillus agaradhaerens</name>
    <name type="common">Bacillus agaradhaerens</name>
    <dbReference type="NCBI Taxonomy" id="76935"/>
    <lineage>
        <taxon>Bacteria</taxon>
        <taxon>Bacillati</taxon>
        <taxon>Bacillota</taxon>
        <taxon>Bacilli</taxon>
        <taxon>Bacillales</taxon>
        <taxon>Bacillaceae</taxon>
    </lineage>
</organism>
<evidence type="ECO:0000313" key="2">
    <source>
        <dbReference type="Proteomes" id="UP001057753"/>
    </source>
</evidence>
<comment type="caution">
    <text evidence="1">The sequence shown here is derived from an EMBL/GenBank/DDBJ whole genome shotgun (WGS) entry which is preliminary data.</text>
</comment>
<reference evidence="1" key="1">
    <citation type="submission" date="2020-06" db="EMBL/GenBank/DDBJ databases">
        <title>Insight into the genomes of haloalkaliphilic bacilli from Kenyan soda lakes.</title>
        <authorList>
            <person name="Mwirichia R."/>
            <person name="Villamizar G.C."/>
            <person name="Poehlein A."/>
            <person name="Mugweru J."/>
            <person name="Kipnyargis A."/>
            <person name="Kiplimo D."/>
            <person name="Orwa P."/>
            <person name="Daniel R."/>
        </authorList>
    </citation>
    <scope>NUCLEOTIDE SEQUENCE</scope>
    <source>
        <strain evidence="1">B1096_S55</strain>
    </source>
</reference>
<gene>
    <name evidence="1" type="ORF">HXA33_13350</name>
</gene>
<dbReference type="EMBL" id="JABXYM010000001">
    <property type="protein sequence ID" value="MCR6097531.1"/>
    <property type="molecule type" value="Genomic_DNA"/>
</dbReference>
<dbReference type="PANTHER" id="PTHR36849:SF1">
    <property type="entry name" value="CYTOPLASMIC PROTEIN"/>
    <property type="match status" value="1"/>
</dbReference>
<keyword evidence="2" id="KW-1185">Reference proteome</keyword>
<dbReference type="Pfam" id="PF22752">
    <property type="entry name" value="DUF488-N3i"/>
    <property type="match status" value="1"/>
</dbReference>
<evidence type="ECO:0000313" key="1">
    <source>
        <dbReference type="EMBL" id="MCR6097531.1"/>
    </source>
</evidence>
<dbReference type="RefSeq" id="WP_257821937.1">
    <property type="nucleotide sequence ID" value="NZ_JABXYM010000001.1"/>
</dbReference>
<name>A0A9Q4FZK7_SALAG</name>
<dbReference type="AlphaFoldDB" id="A0A9Q4FZK7"/>